<comment type="subcellular location">
    <subcellularLocation>
        <location evidence="1">Nucleus</location>
    </subcellularLocation>
</comment>
<evidence type="ECO:0000256" key="5">
    <source>
        <dbReference type="ARBA" id="ARBA00023242"/>
    </source>
</evidence>
<evidence type="ECO:0000259" key="6">
    <source>
        <dbReference type="PROSITE" id="PS50171"/>
    </source>
</evidence>
<dbReference type="InterPro" id="IPR003604">
    <property type="entry name" value="Matrin/U1-like-C_Znf_C2H2"/>
</dbReference>
<dbReference type="InterPro" id="IPR036236">
    <property type="entry name" value="Znf_C2H2_sf"/>
</dbReference>
<dbReference type="InterPro" id="IPR040023">
    <property type="entry name" value="WBP4"/>
</dbReference>
<feature type="non-terminal residue" evidence="7">
    <location>
        <position position="58"/>
    </location>
</feature>
<organism evidence="7 8">
    <name type="scientific">Polypterus senegalus</name>
    <name type="common">Senegal bichir</name>
    <dbReference type="NCBI Taxonomy" id="55291"/>
    <lineage>
        <taxon>Eukaryota</taxon>
        <taxon>Metazoa</taxon>
        <taxon>Chordata</taxon>
        <taxon>Craniata</taxon>
        <taxon>Vertebrata</taxon>
        <taxon>Euteleostomi</taxon>
        <taxon>Actinopterygii</taxon>
        <taxon>Polypteriformes</taxon>
        <taxon>Polypteridae</taxon>
        <taxon>Polypterus</taxon>
    </lineage>
</organism>
<dbReference type="GO" id="GO:0008270">
    <property type="term" value="F:zinc ion binding"/>
    <property type="evidence" value="ECO:0007669"/>
    <property type="project" value="UniProtKB-KW"/>
</dbReference>
<dbReference type="EMBL" id="JAATIS010008602">
    <property type="protein sequence ID" value="KAG2456295.1"/>
    <property type="molecule type" value="Genomic_DNA"/>
</dbReference>
<dbReference type="AlphaFoldDB" id="A0A8X7WVF8"/>
<keyword evidence="2" id="KW-0479">Metal-binding</keyword>
<keyword evidence="3" id="KW-0863">Zinc-finger</keyword>
<dbReference type="PANTHER" id="PTHR13173">
    <property type="entry name" value="WW DOMAIN BINDING PROTEIN 4"/>
    <property type="match status" value="1"/>
</dbReference>
<keyword evidence="8" id="KW-1185">Reference proteome</keyword>
<dbReference type="Gene3D" id="3.30.160.60">
    <property type="entry name" value="Classic Zinc Finger"/>
    <property type="match status" value="1"/>
</dbReference>
<evidence type="ECO:0000256" key="2">
    <source>
        <dbReference type="ARBA" id="ARBA00022723"/>
    </source>
</evidence>
<proteinExistence type="predicted"/>
<dbReference type="SUPFAM" id="SSF57667">
    <property type="entry name" value="beta-beta-alpha zinc fingers"/>
    <property type="match status" value="1"/>
</dbReference>
<evidence type="ECO:0000256" key="3">
    <source>
        <dbReference type="ARBA" id="ARBA00022771"/>
    </source>
</evidence>
<dbReference type="Proteomes" id="UP000886611">
    <property type="component" value="Unassembled WGS sequence"/>
</dbReference>
<evidence type="ECO:0000256" key="4">
    <source>
        <dbReference type="ARBA" id="ARBA00022833"/>
    </source>
</evidence>
<dbReference type="PROSITE" id="PS50171">
    <property type="entry name" value="ZF_MATRIN"/>
    <property type="match status" value="1"/>
</dbReference>
<dbReference type="InterPro" id="IPR013085">
    <property type="entry name" value="U1-CZ_Znf_C2H2"/>
</dbReference>
<feature type="domain" description="Matrin-type" evidence="6">
    <location>
        <begin position="11"/>
        <end position="42"/>
    </location>
</feature>
<name>A0A8X7WVF8_POLSE</name>
<evidence type="ECO:0000313" key="8">
    <source>
        <dbReference type="Proteomes" id="UP000886611"/>
    </source>
</evidence>
<evidence type="ECO:0000313" key="7">
    <source>
        <dbReference type="EMBL" id="KAG2456295.1"/>
    </source>
</evidence>
<reference evidence="7 8" key="1">
    <citation type="journal article" date="2021" name="Cell">
        <title>Tracing the genetic footprints of vertebrate landing in non-teleost ray-finned fishes.</title>
        <authorList>
            <person name="Bi X."/>
            <person name="Wang K."/>
            <person name="Yang L."/>
            <person name="Pan H."/>
            <person name="Jiang H."/>
            <person name="Wei Q."/>
            <person name="Fang M."/>
            <person name="Yu H."/>
            <person name="Zhu C."/>
            <person name="Cai Y."/>
            <person name="He Y."/>
            <person name="Gan X."/>
            <person name="Zeng H."/>
            <person name="Yu D."/>
            <person name="Zhu Y."/>
            <person name="Jiang H."/>
            <person name="Qiu Q."/>
            <person name="Yang H."/>
            <person name="Zhang Y.E."/>
            <person name="Wang W."/>
            <person name="Zhu M."/>
            <person name="He S."/>
            <person name="Zhang G."/>
        </authorList>
    </citation>
    <scope>NUCLEOTIDE SEQUENCE [LARGE SCALE GENOMIC DNA]</scope>
    <source>
        <strain evidence="7">Bchr_013</strain>
    </source>
</reference>
<dbReference type="PANTHER" id="PTHR13173:SF10">
    <property type="entry name" value="WW DOMAIN-BINDING PROTEIN 4"/>
    <property type="match status" value="1"/>
</dbReference>
<dbReference type="Pfam" id="PF06220">
    <property type="entry name" value="zf-U1"/>
    <property type="match status" value="1"/>
</dbReference>
<keyword evidence="5" id="KW-0539">Nucleus</keyword>
<dbReference type="GO" id="GO:0071011">
    <property type="term" value="C:precatalytic spliceosome"/>
    <property type="evidence" value="ECO:0007669"/>
    <property type="project" value="TreeGrafter"/>
</dbReference>
<keyword evidence="4" id="KW-0862">Zinc</keyword>
<accession>A0A8X7WVF8</accession>
<comment type="caution">
    <text evidence="7">The sequence shown here is derived from an EMBL/GenBank/DDBJ whole genome shotgun (WGS) entry which is preliminary data.</text>
</comment>
<evidence type="ECO:0000256" key="1">
    <source>
        <dbReference type="ARBA" id="ARBA00004123"/>
    </source>
</evidence>
<dbReference type="GO" id="GO:0003723">
    <property type="term" value="F:RNA binding"/>
    <property type="evidence" value="ECO:0007669"/>
    <property type="project" value="TreeGrafter"/>
</dbReference>
<feature type="non-terminal residue" evidence="7">
    <location>
        <position position="1"/>
    </location>
</feature>
<protein>
    <submittedName>
        <fullName evidence="7">WBP4 protein</fullName>
    </submittedName>
</protein>
<dbReference type="SMART" id="SM00451">
    <property type="entry name" value="ZnF_U1"/>
    <property type="match status" value="1"/>
</dbReference>
<dbReference type="InterPro" id="IPR000690">
    <property type="entry name" value="Matrin/U1-C_Znf_C2H2"/>
</dbReference>
<sequence length="58" mass="6891">MADYWKSQPKKFCQYCKCWIADNKPSIEFHERGKNHKENVSAKIAEASISCLYFKELF</sequence>
<dbReference type="GO" id="GO:0000398">
    <property type="term" value="P:mRNA splicing, via spliceosome"/>
    <property type="evidence" value="ECO:0007669"/>
    <property type="project" value="InterPro"/>
</dbReference>
<gene>
    <name evidence="7" type="primary">Wbp4_1</name>
    <name evidence="7" type="ORF">GTO96_0013577</name>
</gene>